<keyword evidence="8" id="KW-1185">Reference proteome</keyword>
<evidence type="ECO:0000313" key="8">
    <source>
        <dbReference type="Proteomes" id="UP001178508"/>
    </source>
</evidence>
<dbReference type="PANTHER" id="PTHR11639:SF134">
    <property type="entry name" value="PROTEIN S100-A1-RELATED"/>
    <property type="match status" value="1"/>
</dbReference>
<gene>
    <name evidence="7" type="ORF">XNOV1_A025237</name>
</gene>
<dbReference type="PROSITE" id="PS50222">
    <property type="entry name" value="EF_HAND_2"/>
    <property type="match status" value="1"/>
</dbReference>
<protein>
    <recommendedName>
        <fullName evidence="5">Protein S100</fullName>
    </recommendedName>
    <alternativeName>
        <fullName evidence="5">S100 calcium-binding protein</fullName>
    </alternativeName>
</protein>
<proteinExistence type="inferred from homology"/>
<accession>A0AAV1HLA0</accession>
<dbReference type="AlphaFoldDB" id="A0AAV1HLA0"/>
<dbReference type="InterPro" id="IPR018247">
    <property type="entry name" value="EF_Hand_1_Ca_BS"/>
</dbReference>
<evidence type="ECO:0000313" key="7">
    <source>
        <dbReference type="EMBL" id="CAJ1086608.1"/>
    </source>
</evidence>
<dbReference type="Proteomes" id="UP001178508">
    <property type="component" value="Chromosome 23"/>
</dbReference>
<dbReference type="GO" id="GO:0048306">
    <property type="term" value="F:calcium-dependent protein binding"/>
    <property type="evidence" value="ECO:0007669"/>
    <property type="project" value="TreeGrafter"/>
</dbReference>
<dbReference type="Gene3D" id="1.10.238.10">
    <property type="entry name" value="EF-hand"/>
    <property type="match status" value="1"/>
</dbReference>
<dbReference type="SMART" id="SM00054">
    <property type="entry name" value="EFh"/>
    <property type="match status" value="1"/>
</dbReference>
<dbReference type="EMBL" id="OY660886">
    <property type="protein sequence ID" value="CAJ1086608.1"/>
    <property type="molecule type" value="Genomic_DNA"/>
</dbReference>
<dbReference type="InterPro" id="IPR013787">
    <property type="entry name" value="S100_Ca-bd_sub"/>
</dbReference>
<sequence length="111" mass="12467">MSTTAESVTMTPLLFSMELLFGVFQNYAERDGDAETLSKSELKELLQAELPGFLEKCTSKEQNIQETAKQLILDLDQDGDGKMNFSEFVIFISAFILTIHGLDPRPCQKTK</sequence>
<dbReference type="PANTHER" id="PTHR11639">
    <property type="entry name" value="S100 CALCIUM-BINDING PROTEIN"/>
    <property type="match status" value="1"/>
</dbReference>
<dbReference type="InterPro" id="IPR001751">
    <property type="entry name" value="S100/CaBP7/8-like_CS"/>
</dbReference>
<dbReference type="Pfam" id="PF01023">
    <property type="entry name" value="S_100"/>
    <property type="match status" value="1"/>
</dbReference>
<evidence type="ECO:0000256" key="5">
    <source>
        <dbReference type="RuleBase" id="RU361184"/>
    </source>
</evidence>
<dbReference type="CDD" id="cd00213">
    <property type="entry name" value="S-100"/>
    <property type="match status" value="1"/>
</dbReference>
<dbReference type="GO" id="GO:0046914">
    <property type="term" value="F:transition metal ion binding"/>
    <property type="evidence" value="ECO:0007669"/>
    <property type="project" value="InterPro"/>
</dbReference>
<feature type="domain" description="EF-hand" evidence="6">
    <location>
        <begin position="63"/>
        <end position="98"/>
    </location>
</feature>
<keyword evidence="4 5" id="KW-0106">Calcium</keyword>
<keyword evidence="3" id="KW-0677">Repeat</keyword>
<name>A0AAV1HLA0_XYRNO</name>
<dbReference type="SMART" id="SM01394">
    <property type="entry name" value="S_100"/>
    <property type="match status" value="1"/>
</dbReference>
<dbReference type="PROSITE" id="PS00018">
    <property type="entry name" value="EF_HAND_1"/>
    <property type="match status" value="1"/>
</dbReference>
<evidence type="ECO:0000259" key="6">
    <source>
        <dbReference type="PROSITE" id="PS50222"/>
    </source>
</evidence>
<dbReference type="InterPro" id="IPR034325">
    <property type="entry name" value="S-100_dom"/>
</dbReference>
<evidence type="ECO:0000256" key="3">
    <source>
        <dbReference type="ARBA" id="ARBA00022737"/>
    </source>
</evidence>
<comment type="similarity">
    <text evidence="1 5">Belongs to the S-100 family.</text>
</comment>
<dbReference type="InterPro" id="IPR002048">
    <property type="entry name" value="EF_hand_dom"/>
</dbReference>
<evidence type="ECO:0000256" key="4">
    <source>
        <dbReference type="ARBA" id="ARBA00022837"/>
    </source>
</evidence>
<keyword evidence="2 5" id="KW-0479">Metal-binding</keyword>
<dbReference type="SUPFAM" id="SSF47473">
    <property type="entry name" value="EF-hand"/>
    <property type="match status" value="1"/>
</dbReference>
<dbReference type="PROSITE" id="PS00303">
    <property type="entry name" value="S100_CABP"/>
    <property type="match status" value="1"/>
</dbReference>
<reference evidence="7" key="1">
    <citation type="submission" date="2023-08" db="EMBL/GenBank/DDBJ databases">
        <authorList>
            <person name="Alioto T."/>
            <person name="Alioto T."/>
            <person name="Gomez Garrido J."/>
        </authorList>
    </citation>
    <scope>NUCLEOTIDE SEQUENCE</scope>
</reference>
<dbReference type="GO" id="GO:0005509">
    <property type="term" value="F:calcium ion binding"/>
    <property type="evidence" value="ECO:0007669"/>
    <property type="project" value="InterPro"/>
</dbReference>
<dbReference type="InterPro" id="IPR011992">
    <property type="entry name" value="EF-hand-dom_pair"/>
</dbReference>
<evidence type="ECO:0000256" key="1">
    <source>
        <dbReference type="ARBA" id="ARBA00007323"/>
    </source>
</evidence>
<evidence type="ECO:0000256" key="2">
    <source>
        <dbReference type="ARBA" id="ARBA00022723"/>
    </source>
</evidence>
<organism evidence="7 8">
    <name type="scientific">Xyrichtys novacula</name>
    <name type="common">Pearly razorfish</name>
    <name type="synonym">Hemipteronotus novacula</name>
    <dbReference type="NCBI Taxonomy" id="13765"/>
    <lineage>
        <taxon>Eukaryota</taxon>
        <taxon>Metazoa</taxon>
        <taxon>Chordata</taxon>
        <taxon>Craniata</taxon>
        <taxon>Vertebrata</taxon>
        <taxon>Euteleostomi</taxon>
        <taxon>Actinopterygii</taxon>
        <taxon>Neopterygii</taxon>
        <taxon>Teleostei</taxon>
        <taxon>Neoteleostei</taxon>
        <taxon>Acanthomorphata</taxon>
        <taxon>Eupercaria</taxon>
        <taxon>Labriformes</taxon>
        <taxon>Labridae</taxon>
        <taxon>Xyrichtys</taxon>
    </lineage>
</organism>